<keyword evidence="3" id="KW-0813">Transport</keyword>
<dbReference type="InterPro" id="IPR003593">
    <property type="entry name" value="AAA+_ATPase"/>
</dbReference>
<feature type="domain" description="ABC transporter" evidence="11">
    <location>
        <begin position="3"/>
        <end position="239"/>
    </location>
</feature>
<evidence type="ECO:0000256" key="5">
    <source>
        <dbReference type="ARBA" id="ARBA00022597"/>
    </source>
</evidence>
<keyword evidence="9" id="KW-1278">Translocase</keyword>
<evidence type="ECO:0000256" key="3">
    <source>
        <dbReference type="ARBA" id="ARBA00022448"/>
    </source>
</evidence>
<dbReference type="CDD" id="cd03216">
    <property type="entry name" value="ABC_Carb_Monos_I"/>
    <property type="match status" value="1"/>
</dbReference>
<keyword evidence="7" id="KW-0547">Nucleotide-binding</keyword>
<dbReference type="PROSITE" id="PS00211">
    <property type="entry name" value="ABC_TRANSPORTER_1"/>
    <property type="match status" value="1"/>
</dbReference>
<evidence type="ECO:0000256" key="10">
    <source>
        <dbReference type="ARBA" id="ARBA00023136"/>
    </source>
</evidence>
<dbReference type="InterPro" id="IPR003439">
    <property type="entry name" value="ABC_transporter-like_ATP-bd"/>
</dbReference>
<evidence type="ECO:0000256" key="6">
    <source>
        <dbReference type="ARBA" id="ARBA00022737"/>
    </source>
</evidence>
<keyword evidence="8 12" id="KW-0067">ATP-binding</keyword>
<geneLocation type="plasmid" evidence="12">
    <name>unnamed4</name>
</geneLocation>
<dbReference type="AlphaFoldDB" id="A0AAU7S6D6"/>
<organism evidence="12">
    <name type="scientific">Rhizobium sp. ZPR3</name>
    <dbReference type="NCBI Taxonomy" id="3158967"/>
    <lineage>
        <taxon>Bacteria</taxon>
        <taxon>Pseudomonadati</taxon>
        <taxon>Pseudomonadota</taxon>
        <taxon>Alphaproteobacteria</taxon>
        <taxon>Hyphomicrobiales</taxon>
        <taxon>Rhizobiaceae</taxon>
        <taxon>Rhizobium/Agrobacterium group</taxon>
        <taxon>Rhizobium</taxon>
    </lineage>
</organism>
<dbReference type="PANTHER" id="PTHR43790:SF4">
    <property type="entry name" value="GUANOSINE IMPORT ATP-BINDING PROTEIN NUPO"/>
    <property type="match status" value="1"/>
</dbReference>
<proteinExistence type="inferred from homology"/>
<evidence type="ECO:0000256" key="8">
    <source>
        <dbReference type="ARBA" id="ARBA00022840"/>
    </source>
</evidence>
<keyword evidence="5" id="KW-0762">Sugar transport</keyword>
<protein>
    <submittedName>
        <fullName evidence="12">ABC transporter ATP-binding protein</fullName>
    </submittedName>
</protein>
<evidence type="ECO:0000259" key="11">
    <source>
        <dbReference type="PROSITE" id="PS50893"/>
    </source>
</evidence>
<dbReference type="PROSITE" id="PS50893">
    <property type="entry name" value="ABC_TRANSPORTER_2"/>
    <property type="match status" value="2"/>
</dbReference>
<sequence length="507" mass="54474">MIITLDKITKRYGSFVANEDISFTVASGEVHCLLGENGAGKTTLMNVIYGLSPADGGRILIDGSEVKFASPKDAIAAGVGMVHQHFMLIPAFTVAENIVLGQEPTTMGDRLDLRTARQRVIDISAKFGLGVDPDAKIEDLPVGAQQRVEIAKVLYRAADVVIFDEPTAVLTPQEVEGFFDIVRGLRTAGKAVLLITHKLNEVMEIADKITVLRHGRVVGQSDPKDSTPQSLANMMVGRPVSLQVDKQTAVVGKPVLELREVFTADDHAKTALSDINLAVRSGEIVGIAGVHGNGQTELIDVAAGLSPHASGSVWIDGRYVDNIGARGRHEIGLGHIPEDRTHCGLALSMSIVENSALNSYYESRFSSLGQVDWPSVKAVTNDLVKEFDVRTNNVDLPASSLSGGNQQKVVIAREMSRPIKALIAAQPTRGVDVGSIEYIHKRIVEARDQGVGVLLVSTELDEVLALSDRILVLYHGRIVAEFEGKMENRELIGLAMAGVAPPQKGLQ</sequence>
<dbReference type="SMART" id="SM00382">
    <property type="entry name" value="AAA"/>
    <property type="match status" value="1"/>
</dbReference>
<dbReference type="CDD" id="cd03215">
    <property type="entry name" value="ABC_Carb_Monos_II"/>
    <property type="match status" value="1"/>
</dbReference>
<dbReference type="EMBL" id="CP157964">
    <property type="protein sequence ID" value="XBT97981.1"/>
    <property type="molecule type" value="Genomic_DNA"/>
</dbReference>
<reference evidence="12" key="1">
    <citation type="submission" date="2024-06" db="EMBL/GenBank/DDBJ databases">
        <authorList>
            <person name="Li T."/>
            <person name="Gao R."/>
        </authorList>
    </citation>
    <scope>NUCLEOTIDE SEQUENCE</scope>
    <source>
        <strain evidence="12">ZPR3</strain>
        <plasmid evidence="12">unnamed4</plasmid>
    </source>
</reference>
<evidence type="ECO:0000256" key="9">
    <source>
        <dbReference type="ARBA" id="ARBA00022967"/>
    </source>
</evidence>
<dbReference type="PANTHER" id="PTHR43790">
    <property type="entry name" value="CARBOHYDRATE TRANSPORT ATP-BINDING PROTEIN MG119-RELATED"/>
    <property type="match status" value="1"/>
</dbReference>
<name>A0AAU7S6D6_9HYPH</name>
<gene>
    <name evidence="12" type="ORF">ABM479_34455</name>
</gene>
<dbReference type="GO" id="GO:0005886">
    <property type="term" value="C:plasma membrane"/>
    <property type="evidence" value="ECO:0007669"/>
    <property type="project" value="UniProtKB-SubCell"/>
</dbReference>
<evidence type="ECO:0000256" key="4">
    <source>
        <dbReference type="ARBA" id="ARBA00022475"/>
    </source>
</evidence>
<keyword evidence="6" id="KW-0677">Repeat</keyword>
<dbReference type="Pfam" id="PF00005">
    <property type="entry name" value="ABC_tran"/>
    <property type="match status" value="2"/>
</dbReference>
<dbReference type="RefSeq" id="WP_349963239.1">
    <property type="nucleotide sequence ID" value="NZ_CP157964.1"/>
</dbReference>
<comment type="similarity">
    <text evidence="2">Belongs to the ABC transporter superfamily.</text>
</comment>
<keyword evidence="4" id="KW-1003">Cell membrane</keyword>
<accession>A0AAU7S6D6</accession>
<keyword evidence="10" id="KW-0472">Membrane</keyword>
<dbReference type="GO" id="GO:0005524">
    <property type="term" value="F:ATP binding"/>
    <property type="evidence" value="ECO:0007669"/>
    <property type="project" value="UniProtKB-KW"/>
</dbReference>
<evidence type="ECO:0000256" key="1">
    <source>
        <dbReference type="ARBA" id="ARBA00004202"/>
    </source>
</evidence>
<dbReference type="InterPro" id="IPR027417">
    <property type="entry name" value="P-loop_NTPase"/>
</dbReference>
<dbReference type="Gene3D" id="3.40.50.300">
    <property type="entry name" value="P-loop containing nucleotide triphosphate hydrolases"/>
    <property type="match status" value="2"/>
</dbReference>
<dbReference type="GO" id="GO:0016887">
    <property type="term" value="F:ATP hydrolysis activity"/>
    <property type="evidence" value="ECO:0007669"/>
    <property type="project" value="InterPro"/>
</dbReference>
<dbReference type="SUPFAM" id="SSF52540">
    <property type="entry name" value="P-loop containing nucleoside triphosphate hydrolases"/>
    <property type="match status" value="2"/>
</dbReference>
<dbReference type="FunFam" id="3.40.50.300:FF:000127">
    <property type="entry name" value="Ribose import ATP-binding protein RbsA"/>
    <property type="match status" value="1"/>
</dbReference>
<evidence type="ECO:0000313" key="12">
    <source>
        <dbReference type="EMBL" id="XBT97981.1"/>
    </source>
</evidence>
<evidence type="ECO:0000256" key="7">
    <source>
        <dbReference type="ARBA" id="ARBA00022741"/>
    </source>
</evidence>
<dbReference type="InterPro" id="IPR050107">
    <property type="entry name" value="ABC_carbohydrate_import_ATPase"/>
</dbReference>
<comment type="subcellular location">
    <subcellularLocation>
        <location evidence="1">Cell membrane</location>
        <topology evidence="1">Peripheral membrane protein</topology>
    </subcellularLocation>
</comment>
<feature type="domain" description="ABC transporter" evidence="11">
    <location>
        <begin position="256"/>
        <end position="500"/>
    </location>
</feature>
<dbReference type="InterPro" id="IPR017871">
    <property type="entry name" value="ABC_transporter-like_CS"/>
</dbReference>
<evidence type="ECO:0000256" key="2">
    <source>
        <dbReference type="ARBA" id="ARBA00005417"/>
    </source>
</evidence>
<keyword evidence="12" id="KW-0614">Plasmid</keyword>